<keyword evidence="2" id="KW-1185">Reference proteome</keyword>
<dbReference type="RefSeq" id="WP_212637830.1">
    <property type="nucleotide sequence ID" value="NZ_FWXY01000005.1"/>
</dbReference>
<dbReference type="Proteomes" id="UP000192418">
    <property type="component" value="Unassembled WGS sequence"/>
</dbReference>
<evidence type="ECO:0000313" key="1">
    <source>
        <dbReference type="EMBL" id="SMC60087.1"/>
    </source>
</evidence>
<proteinExistence type="predicted"/>
<protein>
    <submittedName>
        <fullName evidence="1">MjaI restriction endonuclease</fullName>
    </submittedName>
</protein>
<accession>A0A1W2AHD5</accession>
<dbReference type="InterPro" id="IPR019068">
    <property type="entry name" value="Restrct_endonuc_II_MjaI"/>
</dbReference>
<evidence type="ECO:0000313" key="2">
    <source>
        <dbReference type="Proteomes" id="UP000192418"/>
    </source>
</evidence>
<name>A0A1W2AHD5_9BACT</name>
<dbReference type="GO" id="GO:0009307">
    <property type="term" value="P:DNA restriction-modification system"/>
    <property type="evidence" value="ECO:0007669"/>
    <property type="project" value="InterPro"/>
</dbReference>
<dbReference type="GO" id="GO:0009036">
    <property type="term" value="F:type II site-specific deoxyribonuclease activity"/>
    <property type="evidence" value="ECO:0007669"/>
    <property type="project" value="InterPro"/>
</dbReference>
<dbReference type="EMBL" id="FWXY01000005">
    <property type="protein sequence ID" value="SMC60087.1"/>
    <property type="molecule type" value="Genomic_DNA"/>
</dbReference>
<dbReference type="Pfam" id="PF09568">
    <property type="entry name" value="RE_MjaI"/>
    <property type="match status" value="1"/>
</dbReference>
<sequence length="237" mass="28006">MANKKTWIKESEGQNLKFRRETLLNYAMNRWGLNKAYSVGATSELIRSCAPGTFDEWEAFYFEFARQKKKDGIGITREYISDLGRKLYVKLSEVVQNELESISEQECIDYVYNLVLNRTYEGYRTEIETIYGQLEGCLDYKIQPAPDEWDRHFGVDFFIQVKDAYLGLQIKPISAENSINNYQWVEIHRKKHLKFQKKFLGKVFFVYSIKARGKKKTIYNVEVIDEIKSEIRRLEAL</sequence>
<organism evidence="1 2">
    <name type="scientific">Desulfocicer vacuolatum DSM 3385</name>
    <dbReference type="NCBI Taxonomy" id="1121400"/>
    <lineage>
        <taxon>Bacteria</taxon>
        <taxon>Pseudomonadati</taxon>
        <taxon>Thermodesulfobacteriota</taxon>
        <taxon>Desulfobacteria</taxon>
        <taxon>Desulfobacterales</taxon>
        <taxon>Desulfobacteraceae</taxon>
        <taxon>Desulfocicer</taxon>
    </lineage>
</organism>
<dbReference type="AlphaFoldDB" id="A0A1W2AHD5"/>
<reference evidence="1 2" key="1">
    <citation type="submission" date="2017-04" db="EMBL/GenBank/DDBJ databases">
        <authorList>
            <person name="Afonso C.L."/>
            <person name="Miller P.J."/>
            <person name="Scott M.A."/>
            <person name="Spackman E."/>
            <person name="Goraichik I."/>
            <person name="Dimitrov K.M."/>
            <person name="Suarez D.L."/>
            <person name="Swayne D.E."/>
        </authorList>
    </citation>
    <scope>NUCLEOTIDE SEQUENCE [LARGE SCALE GENOMIC DNA]</scope>
    <source>
        <strain evidence="1 2">DSM 3385</strain>
    </source>
</reference>
<gene>
    <name evidence="1" type="ORF">SAMN02746065_10589</name>
</gene>
<keyword evidence="1" id="KW-0378">Hydrolase</keyword>
<keyword evidence="1" id="KW-0255">Endonuclease</keyword>
<dbReference type="GO" id="GO:0003677">
    <property type="term" value="F:DNA binding"/>
    <property type="evidence" value="ECO:0007669"/>
    <property type="project" value="InterPro"/>
</dbReference>
<dbReference type="STRING" id="1121400.SAMN02746065_10589"/>
<keyword evidence="1" id="KW-0540">Nuclease</keyword>